<feature type="compositionally biased region" description="Low complexity" evidence="1">
    <location>
        <begin position="225"/>
        <end position="250"/>
    </location>
</feature>
<evidence type="ECO:0000313" key="3">
    <source>
        <dbReference type="Proteomes" id="UP000646827"/>
    </source>
</evidence>
<feature type="region of interest" description="Disordered" evidence="1">
    <location>
        <begin position="26"/>
        <end position="64"/>
    </location>
</feature>
<gene>
    <name evidence="2" type="ORF">INT45_010756</name>
</gene>
<evidence type="ECO:0000313" key="2">
    <source>
        <dbReference type="EMBL" id="KAG2220370.1"/>
    </source>
</evidence>
<name>A0A8H7VH66_9FUNG</name>
<reference evidence="2 3" key="1">
    <citation type="submission" date="2020-12" db="EMBL/GenBank/DDBJ databases">
        <title>Metabolic potential, ecology and presence of endohyphal bacteria is reflected in genomic diversity of Mucoromycotina.</title>
        <authorList>
            <person name="Muszewska A."/>
            <person name="Okrasinska A."/>
            <person name="Steczkiewicz K."/>
            <person name="Drgas O."/>
            <person name="Orlowska M."/>
            <person name="Perlinska-Lenart U."/>
            <person name="Aleksandrzak-Piekarczyk T."/>
            <person name="Szatraj K."/>
            <person name="Zielenkiewicz U."/>
            <person name="Pilsyk S."/>
            <person name="Malc E."/>
            <person name="Mieczkowski P."/>
            <person name="Kruszewska J.S."/>
            <person name="Biernat P."/>
            <person name="Pawlowska J."/>
        </authorList>
    </citation>
    <scope>NUCLEOTIDE SEQUENCE [LARGE SCALE GENOMIC DNA]</scope>
    <source>
        <strain evidence="2 3">CBS 142.35</strain>
    </source>
</reference>
<accession>A0A8H7VH66</accession>
<feature type="region of interest" description="Disordered" evidence="1">
    <location>
        <begin position="78"/>
        <end position="170"/>
    </location>
</feature>
<dbReference type="Proteomes" id="UP000646827">
    <property type="component" value="Unassembled WGS sequence"/>
</dbReference>
<organism evidence="2 3">
    <name type="scientific">Circinella minor</name>
    <dbReference type="NCBI Taxonomy" id="1195481"/>
    <lineage>
        <taxon>Eukaryota</taxon>
        <taxon>Fungi</taxon>
        <taxon>Fungi incertae sedis</taxon>
        <taxon>Mucoromycota</taxon>
        <taxon>Mucoromycotina</taxon>
        <taxon>Mucoromycetes</taxon>
        <taxon>Mucorales</taxon>
        <taxon>Lichtheimiaceae</taxon>
        <taxon>Circinella</taxon>
    </lineage>
</organism>
<sequence length="410" mass="46941">MRDNYRHHKAKFDSELRTNICRPYQPKFTIHPNDKRKTNEKITSFTETNSTSTTPVRTTPQKRQREYMNYEYENSITVDLTQSSQNKRDKLSLKKSKPISPSATSPRQTHTAAGTHTASSSSSLQRQHQPQSPQEQQPQHHRPSLFRSSENNGLNYNTINTHNNTGVDDNIGFDDDDDFDNNMGIYDTTYEDEQFVNQEEDAEFSDLFVDDEYMAQMADEAETNYNSSHNNYTTSPSIPTATATSTVTRSLPSSKSALPSRSLDDLEKKRRALQERLTNTKLKFADLSLLNHGNVDQNELEQVRNESRDLQSQIENIELQISLERSQLESAPNVVSNNNGNHQYNGAANKSNDAIVLDDDDEEDDDMDDFIQLTKLTKPYFNYYDASHSKAIRNINKYVPYQQQPNPSSI</sequence>
<dbReference type="EMBL" id="JAEPRB010000143">
    <property type="protein sequence ID" value="KAG2220370.1"/>
    <property type="molecule type" value="Genomic_DNA"/>
</dbReference>
<dbReference type="AlphaFoldDB" id="A0A8H7VH66"/>
<feature type="compositionally biased region" description="Polar residues" evidence="1">
    <location>
        <begin position="146"/>
        <end position="167"/>
    </location>
</feature>
<keyword evidence="3" id="KW-1185">Reference proteome</keyword>
<protein>
    <submittedName>
        <fullName evidence="2">Uncharacterized protein</fullName>
    </submittedName>
</protein>
<feature type="compositionally biased region" description="Low complexity" evidence="1">
    <location>
        <begin position="98"/>
        <end position="137"/>
    </location>
</feature>
<proteinExistence type="predicted"/>
<evidence type="ECO:0000256" key="1">
    <source>
        <dbReference type="SAM" id="MobiDB-lite"/>
    </source>
</evidence>
<feature type="region of interest" description="Disordered" evidence="1">
    <location>
        <begin position="225"/>
        <end position="266"/>
    </location>
</feature>
<feature type="compositionally biased region" description="Low complexity" evidence="1">
    <location>
        <begin position="43"/>
        <end position="59"/>
    </location>
</feature>
<comment type="caution">
    <text evidence="2">The sequence shown here is derived from an EMBL/GenBank/DDBJ whole genome shotgun (WGS) entry which is preliminary data.</text>
</comment>